<proteinExistence type="predicted"/>
<organism evidence="1 2">
    <name type="scientific">Stegodyphus mimosarum</name>
    <name type="common">African social velvet spider</name>
    <dbReference type="NCBI Taxonomy" id="407821"/>
    <lineage>
        <taxon>Eukaryota</taxon>
        <taxon>Metazoa</taxon>
        <taxon>Ecdysozoa</taxon>
        <taxon>Arthropoda</taxon>
        <taxon>Chelicerata</taxon>
        <taxon>Arachnida</taxon>
        <taxon>Araneae</taxon>
        <taxon>Araneomorphae</taxon>
        <taxon>Entelegynae</taxon>
        <taxon>Eresoidea</taxon>
        <taxon>Eresidae</taxon>
        <taxon>Stegodyphus</taxon>
    </lineage>
</organism>
<gene>
    <name evidence="1" type="ORF">X975_25440</name>
</gene>
<dbReference type="STRING" id="407821.A0A087TW70"/>
<protein>
    <submittedName>
        <fullName evidence="1">Uncharacterized protein</fullName>
    </submittedName>
</protein>
<keyword evidence="2" id="KW-1185">Reference proteome</keyword>
<dbReference type="OrthoDB" id="6424433at2759"/>
<dbReference type="PANTHER" id="PTHR22955:SF77">
    <property type="entry name" value="ASPARTIC PUTATIVE DOMAIN-CONTAINING PROTEIN-RELATED"/>
    <property type="match status" value="1"/>
</dbReference>
<dbReference type="Proteomes" id="UP000054359">
    <property type="component" value="Unassembled WGS sequence"/>
</dbReference>
<reference evidence="1 2" key="1">
    <citation type="submission" date="2013-11" db="EMBL/GenBank/DDBJ databases">
        <title>Genome sequencing of Stegodyphus mimosarum.</title>
        <authorList>
            <person name="Bechsgaard J."/>
        </authorList>
    </citation>
    <scope>NUCLEOTIDE SEQUENCE [LARGE SCALE GENOMIC DNA]</scope>
</reference>
<feature type="non-terminal residue" evidence="1">
    <location>
        <position position="103"/>
    </location>
</feature>
<name>A0A087TW70_STEMI</name>
<evidence type="ECO:0000313" key="2">
    <source>
        <dbReference type="Proteomes" id="UP000054359"/>
    </source>
</evidence>
<dbReference type="AlphaFoldDB" id="A0A087TW70"/>
<dbReference type="EMBL" id="KK117023">
    <property type="protein sequence ID" value="KFM69359.1"/>
    <property type="molecule type" value="Genomic_DNA"/>
</dbReference>
<dbReference type="OMA" id="AVWHAME"/>
<dbReference type="PANTHER" id="PTHR22955">
    <property type="entry name" value="RETROTRANSPOSON"/>
    <property type="match status" value="1"/>
</dbReference>
<evidence type="ECO:0000313" key="1">
    <source>
        <dbReference type="EMBL" id="KFM69359.1"/>
    </source>
</evidence>
<accession>A0A087TW70</accession>
<sequence length="103" mass="12098">MNFTEVPNTCWTDSSTTLFWIKNEDNWGTFVKNRIKKIRSITSVDSWTHIPGSHNPADLPTRGCSPKFLLTLKWLEGPKWLRQSEDNWPKSRIQTNTEEVYNE</sequence>